<organism evidence="5">
    <name type="scientific">Entamoeba dispar (strain ATCC PRA-260 / SAW760)</name>
    <dbReference type="NCBI Taxonomy" id="370354"/>
    <lineage>
        <taxon>Eukaryota</taxon>
        <taxon>Amoebozoa</taxon>
        <taxon>Evosea</taxon>
        <taxon>Archamoebae</taxon>
        <taxon>Mastigamoebida</taxon>
        <taxon>Entamoebidae</taxon>
        <taxon>Entamoeba</taxon>
    </lineage>
</organism>
<evidence type="ECO:0000313" key="4">
    <source>
        <dbReference type="EMBL" id="EDR22066.1"/>
    </source>
</evidence>
<feature type="region of interest" description="Disordered" evidence="1">
    <location>
        <begin position="180"/>
        <end position="280"/>
    </location>
</feature>
<feature type="domain" description="C2 NT-type" evidence="3">
    <location>
        <begin position="1"/>
        <end position="137"/>
    </location>
</feature>
<reference evidence="5" key="1">
    <citation type="submission" date="2007-12" db="EMBL/GenBank/DDBJ databases">
        <title>Annotation of Entamoeba dispar SAW760.</title>
        <authorList>
            <person name="Lorenzi H."/>
            <person name="Inman J."/>
            <person name="Schobel S."/>
            <person name="Amedeo P."/>
            <person name="Caler E."/>
        </authorList>
    </citation>
    <scope>NUCLEOTIDE SEQUENCE [LARGE SCALE GENOMIC DNA]</scope>
    <source>
        <strain evidence="5">ATCC PRA-260 / SAW760</strain>
    </source>
</reference>
<dbReference type="OMA" id="GEMMENT"/>
<feature type="compositionally biased region" description="Basic and acidic residues" evidence="1">
    <location>
        <begin position="362"/>
        <end position="438"/>
    </location>
</feature>
<feature type="region of interest" description="Disordered" evidence="1">
    <location>
        <begin position="485"/>
        <end position="514"/>
    </location>
</feature>
<dbReference type="InterPro" id="IPR002710">
    <property type="entry name" value="Dilute_dom"/>
</dbReference>
<dbReference type="KEGG" id="edi:EDI_201830"/>
<keyword evidence="4" id="KW-0378">Hydrolase</keyword>
<dbReference type="PROSITE" id="PS51126">
    <property type="entry name" value="DILUTE"/>
    <property type="match status" value="1"/>
</dbReference>
<evidence type="ECO:0000313" key="5">
    <source>
        <dbReference type="Proteomes" id="UP000008076"/>
    </source>
</evidence>
<feature type="compositionally biased region" description="Basic and acidic residues" evidence="1">
    <location>
        <begin position="243"/>
        <end position="256"/>
    </location>
</feature>
<dbReference type="PANTHER" id="PTHR23159">
    <property type="entry name" value="CENTROSOMAL PROTEIN 2"/>
    <property type="match status" value="1"/>
</dbReference>
<name>B0ETX8_ENTDS</name>
<dbReference type="Pfam" id="PF01843">
    <property type="entry name" value="DIL"/>
    <property type="match status" value="1"/>
</dbReference>
<feature type="region of interest" description="Disordered" evidence="1">
    <location>
        <begin position="552"/>
        <end position="573"/>
    </location>
</feature>
<feature type="compositionally biased region" description="Acidic residues" evidence="1">
    <location>
        <begin position="200"/>
        <end position="209"/>
    </location>
</feature>
<feature type="compositionally biased region" description="Basic and acidic residues" evidence="1">
    <location>
        <begin position="180"/>
        <end position="199"/>
    </location>
</feature>
<dbReference type="PROSITE" id="PS51840">
    <property type="entry name" value="C2_NT"/>
    <property type="match status" value="1"/>
</dbReference>
<dbReference type="GO" id="GO:0016787">
    <property type="term" value="F:hydrolase activity"/>
    <property type="evidence" value="ECO:0007669"/>
    <property type="project" value="UniProtKB-KW"/>
</dbReference>
<protein>
    <submittedName>
        <fullName evidence="4">GRIP domain-containing protein RUD3, putative</fullName>
        <ecNumber evidence="4">3.4.21.72</ecNumber>
    </submittedName>
</protein>
<dbReference type="Pfam" id="PF10358">
    <property type="entry name" value="NT-C2"/>
    <property type="match status" value="1"/>
</dbReference>
<accession>B0ETX8</accession>
<feature type="region of interest" description="Disordered" evidence="1">
    <location>
        <begin position="360"/>
        <end position="438"/>
    </location>
</feature>
<gene>
    <name evidence="4" type="ORF">EDI_201830</name>
</gene>
<dbReference type="GeneID" id="5914229"/>
<feature type="domain" description="Dilute" evidence="2">
    <location>
        <begin position="670"/>
        <end position="854"/>
    </location>
</feature>
<evidence type="ECO:0000256" key="1">
    <source>
        <dbReference type="SAM" id="MobiDB-lite"/>
    </source>
</evidence>
<dbReference type="EMBL" id="DS550832">
    <property type="protein sequence ID" value="EDR22066.1"/>
    <property type="molecule type" value="Genomic_DNA"/>
</dbReference>
<evidence type="ECO:0000259" key="3">
    <source>
        <dbReference type="PROSITE" id="PS51840"/>
    </source>
</evidence>
<dbReference type="Proteomes" id="UP000008076">
    <property type="component" value="Unassembled WGS sequence"/>
</dbReference>
<feature type="compositionally biased region" description="Polar residues" evidence="1">
    <location>
        <begin position="490"/>
        <end position="501"/>
    </location>
</feature>
<dbReference type="eggNOG" id="KOG1836">
    <property type="taxonomic scope" value="Eukaryota"/>
</dbReference>
<dbReference type="VEuPathDB" id="AmoebaDB:EDI_201830"/>
<dbReference type="InterPro" id="IPR019448">
    <property type="entry name" value="NT-C2"/>
</dbReference>
<proteinExistence type="predicted"/>
<dbReference type="AlphaFoldDB" id="B0ETX8"/>
<sequence length="863" mass="98616">MKSLLKKNIKQDYTIEFKQISGVGVPEGTEVVLKWRRGEKKENKGSIEKAQVHGSNVLYSPVQTVNIHCTLFLTKNGYEEKGLEVSLHSIGKKGKELCKGYVDLAHYADLNGVGKDISLPLKGKVPATVDMKITSLIGEAGGSSDETEVLHMNQSSNITSTTDIHELLVQQVDKKNHEIKKEEKVVKEENEAEDSKKDNVDEEKEEEELVEKQRKQKEIQEQEEAARQKQLEEQQKESAALSDKSKEKSDKAKEKNLFAAAMSDVKIKGKKDKDKKKFKQEDIDKAVEQALAEKKQKHHKKVADLKAQIETLKAEKDKEIEDAVKEKETQIEELNKKIEEETKEKEAVKASLAISVAAEATLKAEVEKKDQELKSKGEELEKEKEEQAKKIEEIEKEKEEQVKKVEELEGERNNEKQKAEQLEKKVNDSEKENNELKVQLEDLQKKLEETEKNAAAGSEELLKQKNEEIDNIKKEKEALLKENEQLKQQISSAEENSSSLIENEKKEKEDLKHQNEELKQQIEELKEENNKKERELAEKEVVIVSLQKSSEEANKKAKSSSSSSDEEENETKENGKLIKKLMIRYSKYNNKYDNNIPFLADEIKVLLKGNNEIIELDHLKSVGDNTFDNTLYMLLTFANLSNNYVVKKVERDGSLNTQLLDLEYFFFIKAIVASTMKLNGFLESMMKDNQCFERRKAAEFEQVTAGYVPKYLSDILNKLESMGIKEELVQQLMKQIVNYIAIHVIELLVENDKLVNCAKGLQLKFFFSIMEAEMSDIKKLSPYRKYIQPAIEVSGLLVLDHSADKFDYQGLKQTLPHLTGSTIYAILSRFKSDSLNHQSIDQSVLSKIEKDDAPFPSALDLIE</sequence>
<keyword evidence="5" id="KW-1185">Reference proteome</keyword>
<dbReference type="OrthoDB" id="30369at2759"/>
<feature type="compositionally biased region" description="Basic and acidic residues" evidence="1">
    <location>
        <begin position="502"/>
        <end position="514"/>
    </location>
</feature>
<evidence type="ECO:0000259" key="2">
    <source>
        <dbReference type="PROSITE" id="PS51126"/>
    </source>
</evidence>
<feature type="compositionally biased region" description="Basic residues" evidence="1">
    <location>
        <begin position="268"/>
        <end position="278"/>
    </location>
</feature>
<feature type="compositionally biased region" description="Basic and acidic residues" evidence="1">
    <location>
        <begin position="210"/>
        <end position="236"/>
    </location>
</feature>
<dbReference type="EC" id="3.4.21.72" evidence="4"/>
<dbReference type="RefSeq" id="XP_001741535.1">
    <property type="nucleotide sequence ID" value="XM_001741483.1"/>
</dbReference>
<dbReference type="PANTHER" id="PTHR23159:SF31">
    <property type="entry name" value="CENTROSOME-ASSOCIATED PROTEIN CEP250 ISOFORM X1"/>
    <property type="match status" value="1"/>
</dbReference>